<accession>A0A1H3A179</accession>
<dbReference type="AlphaFoldDB" id="A0A1H3A179"/>
<evidence type="ECO:0008006" key="3">
    <source>
        <dbReference type="Google" id="ProtNLM"/>
    </source>
</evidence>
<dbReference type="Proteomes" id="UP000199441">
    <property type="component" value="Unassembled WGS sequence"/>
</dbReference>
<gene>
    <name evidence="1" type="ORF">SAMN04488001_2700</name>
</gene>
<organism evidence="1 2">
    <name type="scientific">Litoreibacter albidus</name>
    <dbReference type="NCBI Taxonomy" id="670155"/>
    <lineage>
        <taxon>Bacteria</taxon>
        <taxon>Pseudomonadati</taxon>
        <taxon>Pseudomonadota</taxon>
        <taxon>Alphaproteobacteria</taxon>
        <taxon>Rhodobacterales</taxon>
        <taxon>Roseobacteraceae</taxon>
        <taxon>Litoreibacter</taxon>
    </lineage>
</organism>
<dbReference type="STRING" id="670155.SAMN04488001_2700"/>
<dbReference type="EMBL" id="FNOI01000005">
    <property type="protein sequence ID" value="SDX23447.1"/>
    <property type="molecule type" value="Genomic_DNA"/>
</dbReference>
<reference evidence="2" key="1">
    <citation type="submission" date="2016-10" db="EMBL/GenBank/DDBJ databases">
        <authorList>
            <person name="Varghese N."/>
            <person name="Submissions S."/>
        </authorList>
    </citation>
    <scope>NUCLEOTIDE SEQUENCE [LARGE SCALE GENOMIC DNA]</scope>
    <source>
        <strain evidence="2">DSM 26922</strain>
    </source>
</reference>
<dbReference type="OrthoDB" id="8028921at2"/>
<protein>
    <recommendedName>
        <fullName evidence="3">EthD domain-containing protein</fullName>
    </recommendedName>
</protein>
<sequence>MLKKDIGPVTVMGFARYRIKGGVDAAEFVAAARVWQQEFLAAQPGIAMHCLLGNLKGEFADAILAIDPEAFGAMAQAHARAPSSAALMEMLDPDSIRLTQNLLLGGPKQLPDEFSCVEFGTFNPKDMATFSEDKMMDASDRIENAYLPRFGEAKSHFMGRVDETTYSEIAFVETSGAAREICNGYLNDADCLPLLEMFDPQTVDLDFWHVLA</sequence>
<dbReference type="RefSeq" id="WP_089947464.1">
    <property type="nucleotide sequence ID" value="NZ_FNOI01000005.1"/>
</dbReference>
<evidence type="ECO:0000313" key="1">
    <source>
        <dbReference type="EMBL" id="SDX23447.1"/>
    </source>
</evidence>
<proteinExistence type="predicted"/>
<keyword evidence="2" id="KW-1185">Reference proteome</keyword>
<evidence type="ECO:0000313" key="2">
    <source>
        <dbReference type="Proteomes" id="UP000199441"/>
    </source>
</evidence>
<name>A0A1H3A179_9RHOB</name>